<organism evidence="2 3">
    <name type="scientific">Spongisporangium articulatum</name>
    <dbReference type="NCBI Taxonomy" id="3362603"/>
    <lineage>
        <taxon>Bacteria</taxon>
        <taxon>Bacillati</taxon>
        <taxon>Actinomycetota</taxon>
        <taxon>Actinomycetes</taxon>
        <taxon>Kineosporiales</taxon>
        <taxon>Kineosporiaceae</taxon>
        <taxon>Spongisporangium</taxon>
    </lineage>
</organism>
<dbReference type="Pfam" id="PF05437">
    <property type="entry name" value="AzlD"/>
    <property type="match status" value="1"/>
</dbReference>
<evidence type="ECO:0000313" key="3">
    <source>
        <dbReference type="Proteomes" id="UP001612915"/>
    </source>
</evidence>
<accession>A0ABW8AMQ8</accession>
<name>A0ABW8AMQ8_9ACTN</name>
<dbReference type="Proteomes" id="UP001612915">
    <property type="component" value="Unassembled WGS sequence"/>
</dbReference>
<dbReference type="RefSeq" id="WP_398279759.1">
    <property type="nucleotide sequence ID" value="NZ_JBITLV010000003.1"/>
</dbReference>
<reference evidence="2 3" key="1">
    <citation type="submission" date="2024-10" db="EMBL/GenBank/DDBJ databases">
        <title>The Natural Products Discovery Center: Release of the First 8490 Sequenced Strains for Exploring Actinobacteria Biosynthetic Diversity.</title>
        <authorList>
            <person name="Kalkreuter E."/>
            <person name="Kautsar S.A."/>
            <person name="Yang D."/>
            <person name="Bader C.D."/>
            <person name="Teijaro C.N."/>
            <person name="Fluegel L."/>
            <person name="Davis C.M."/>
            <person name="Simpson J.R."/>
            <person name="Lauterbach L."/>
            <person name="Steele A.D."/>
            <person name="Gui C."/>
            <person name="Meng S."/>
            <person name="Li G."/>
            <person name="Viehrig K."/>
            <person name="Ye F."/>
            <person name="Su P."/>
            <person name="Kiefer A.F."/>
            <person name="Nichols A."/>
            <person name="Cepeda A.J."/>
            <person name="Yan W."/>
            <person name="Fan B."/>
            <person name="Jiang Y."/>
            <person name="Adhikari A."/>
            <person name="Zheng C.-J."/>
            <person name="Schuster L."/>
            <person name="Cowan T.M."/>
            <person name="Smanski M.J."/>
            <person name="Chevrette M.G."/>
            <person name="De Carvalho L.P.S."/>
            <person name="Shen B."/>
        </authorList>
    </citation>
    <scope>NUCLEOTIDE SEQUENCE [LARGE SCALE GENOMIC DNA]</scope>
    <source>
        <strain evidence="2 3">NPDC049639</strain>
    </source>
</reference>
<feature type="transmembrane region" description="Helical" evidence="1">
    <location>
        <begin position="6"/>
        <end position="26"/>
    </location>
</feature>
<evidence type="ECO:0000313" key="2">
    <source>
        <dbReference type="EMBL" id="MFI7587659.1"/>
    </source>
</evidence>
<keyword evidence="1" id="KW-1133">Transmembrane helix</keyword>
<sequence length="99" mass="10237">MSTWTVVLLGCAAVFVLKLAGHLVPARHLERPAVVRAAAIVTAGLLAALVTVQTLVDGERLALDARVPAVGVAAVLLWRRAPFIVVVAAAALTAALLRL</sequence>
<dbReference type="EMBL" id="JBITLV010000003">
    <property type="protein sequence ID" value="MFI7587659.1"/>
    <property type="molecule type" value="Genomic_DNA"/>
</dbReference>
<evidence type="ECO:0000256" key="1">
    <source>
        <dbReference type="SAM" id="Phobius"/>
    </source>
</evidence>
<keyword evidence="1" id="KW-0812">Transmembrane</keyword>
<protein>
    <submittedName>
        <fullName evidence="2">AzlD domain-containing protein</fullName>
    </submittedName>
</protein>
<gene>
    <name evidence="2" type="ORF">ACIB24_11345</name>
</gene>
<keyword evidence="3" id="KW-1185">Reference proteome</keyword>
<keyword evidence="1" id="KW-0472">Membrane</keyword>
<comment type="caution">
    <text evidence="2">The sequence shown here is derived from an EMBL/GenBank/DDBJ whole genome shotgun (WGS) entry which is preliminary data.</text>
</comment>
<feature type="transmembrane region" description="Helical" evidence="1">
    <location>
        <begin position="76"/>
        <end position="97"/>
    </location>
</feature>
<dbReference type="InterPro" id="IPR008407">
    <property type="entry name" value="Brnchd-chn_aa_trnsp_AzlD"/>
</dbReference>
<proteinExistence type="predicted"/>
<feature type="transmembrane region" description="Helical" evidence="1">
    <location>
        <begin position="33"/>
        <end position="56"/>
    </location>
</feature>